<reference evidence="1 2" key="1">
    <citation type="submission" date="2024-11" db="EMBL/GenBank/DDBJ databases">
        <authorList>
            <person name="Heng Y.C."/>
            <person name="Lim A.C.H."/>
            <person name="Lee J.K.Y."/>
            <person name="Kittelmann S."/>
        </authorList>
    </citation>
    <scope>NUCLEOTIDE SEQUENCE [LARGE SCALE GENOMIC DNA]</scope>
    <source>
        <strain evidence="1 2">WILCCON 0202</strain>
    </source>
</reference>
<protein>
    <submittedName>
        <fullName evidence="1">Uncharacterized protein</fullName>
    </submittedName>
</protein>
<dbReference type="EMBL" id="JBJHZY010000001">
    <property type="protein sequence ID" value="MFL0267296.1"/>
    <property type="molecule type" value="Genomic_DNA"/>
</dbReference>
<comment type="caution">
    <text evidence="1">The sequence shown here is derived from an EMBL/GenBank/DDBJ whole genome shotgun (WGS) entry which is preliminary data.</text>
</comment>
<accession>A0ABW8TRZ4</accession>
<proteinExistence type="predicted"/>
<keyword evidence="2" id="KW-1185">Reference proteome</keyword>
<name>A0ABW8TRZ4_9CLOT</name>
<dbReference type="RefSeq" id="WP_406763902.1">
    <property type="nucleotide sequence ID" value="NZ_JBJHZY010000001.1"/>
</dbReference>
<sequence>MRKILYLILSLIIFVNFGVNCVVHTNKNYVVDEPPHIFIISNNNICS</sequence>
<evidence type="ECO:0000313" key="2">
    <source>
        <dbReference type="Proteomes" id="UP001623661"/>
    </source>
</evidence>
<organism evidence="1 2">
    <name type="scientific">Candidatus Clostridium radicumherbarum</name>
    <dbReference type="NCBI Taxonomy" id="3381662"/>
    <lineage>
        <taxon>Bacteria</taxon>
        <taxon>Bacillati</taxon>
        <taxon>Bacillota</taxon>
        <taxon>Clostridia</taxon>
        <taxon>Eubacteriales</taxon>
        <taxon>Clostridiaceae</taxon>
        <taxon>Clostridium</taxon>
    </lineage>
</organism>
<evidence type="ECO:0000313" key="1">
    <source>
        <dbReference type="EMBL" id="MFL0267296.1"/>
    </source>
</evidence>
<dbReference type="Proteomes" id="UP001623661">
    <property type="component" value="Unassembled WGS sequence"/>
</dbReference>
<gene>
    <name evidence="1" type="ORF">ACJDUH_04195</name>
</gene>